<dbReference type="AlphaFoldDB" id="A0A2N0VJU3"/>
<feature type="region of interest" description="Disordered" evidence="5">
    <location>
        <begin position="1"/>
        <end position="23"/>
    </location>
</feature>
<evidence type="ECO:0000256" key="6">
    <source>
        <dbReference type="SAM" id="Phobius"/>
    </source>
</evidence>
<name>A0A2N0VJU3_9BACT</name>
<protein>
    <submittedName>
        <fullName evidence="7">Transporter</fullName>
    </submittedName>
</protein>
<keyword evidence="8" id="KW-1185">Reference proteome</keyword>
<proteinExistence type="predicted"/>
<evidence type="ECO:0000313" key="7">
    <source>
        <dbReference type="EMBL" id="PKD44456.1"/>
    </source>
</evidence>
<feature type="transmembrane region" description="Helical" evidence="6">
    <location>
        <begin position="250"/>
        <end position="274"/>
    </location>
</feature>
<dbReference type="PANTHER" id="PTHR30520:SF2">
    <property type="entry name" value="INNER MEMBRANE PROTEIN YFDC"/>
    <property type="match status" value="1"/>
</dbReference>
<dbReference type="PANTHER" id="PTHR30520">
    <property type="entry name" value="FORMATE TRANSPORTER-RELATED"/>
    <property type="match status" value="1"/>
</dbReference>
<comment type="subcellular location">
    <subcellularLocation>
        <location evidence="1">Membrane</location>
        <topology evidence="1">Multi-pass membrane protein</topology>
    </subcellularLocation>
</comment>
<keyword evidence="4 6" id="KW-0472">Membrane</keyword>
<gene>
    <name evidence="7" type="ORF">CWD77_03030</name>
</gene>
<dbReference type="OrthoDB" id="261587at2"/>
<feature type="transmembrane region" description="Helical" evidence="6">
    <location>
        <begin position="209"/>
        <end position="238"/>
    </location>
</feature>
<dbReference type="EMBL" id="PISP01000001">
    <property type="protein sequence ID" value="PKD44456.1"/>
    <property type="molecule type" value="Genomic_DNA"/>
</dbReference>
<keyword evidence="2 6" id="KW-0812">Transmembrane</keyword>
<dbReference type="RefSeq" id="WP_101071746.1">
    <property type="nucleotide sequence ID" value="NZ_PISP01000001.1"/>
</dbReference>
<evidence type="ECO:0000313" key="8">
    <source>
        <dbReference type="Proteomes" id="UP000233398"/>
    </source>
</evidence>
<dbReference type="Proteomes" id="UP000233398">
    <property type="component" value="Unassembled WGS sequence"/>
</dbReference>
<comment type="caution">
    <text evidence="7">The sequence shown here is derived from an EMBL/GenBank/DDBJ whole genome shotgun (WGS) entry which is preliminary data.</text>
</comment>
<dbReference type="InterPro" id="IPR023271">
    <property type="entry name" value="Aquaporin-like"/>
</dbReference>
<sequence>MDNKEEDKAPEIRHRDRAASGVPRSGWAIGDRYSWQEIQQRLLASASEEITSQPRELFFSSMTAGIAITLTLIGYAVGTSHFPDNIFLSTLLYPLGFIYIILGRFQLYTENTLPPVALIFSRLASIPLLFKVWGVVLVGNLIGAIAGGYVLANTAVLSPDAKVAATTFVVHGLELGWWGVFFKAMFAGWLVAGVVWLNVAARDTVTRVLVVYLVFFMIGTSNLFHVITAAAEVSFYIFHTAEADISTLFINYWLPVLLGNTVGGVLIFTNMAYFQSEQKRFPEYRILSLRDWLFGMKGGRQFETPRPQPPKESD</sequence>
<dbReference type="GO" id="GO:0015499">
    <property type="term" value="F:formate transmembrane transporter activity"/>
    <property type="evidence" value="ECO:0007669"/>
    <property type="project" value="TreeGrafter"/>
</dbReference>
<dbReference type="Pfam" id="PF01226">
    <property type="entry name" value="Form_Nir_trans"/>
    <property type="match status" value="1"/>
</dbReference>
<dbReference type="GO" id="GO:0005886">
    <property type="term" value="C:plasma membrane"/>
    <property type="evidence" value="ECO:0007669"/>
    <property type="project" value="TreeGrafter"/>
</dbReference>
<feature type="transmembrane region" description="Helical" evidence="6">
    <location>
        <begin position="128"/>
        <end position="152"/>
    </location>
</feature>
<evidence type="ECO:0000256" key="2">
    <source>
        <dbReference type="ARBA" id="ARBA00022692"/>
    </source>
</evidence>
<dbReference type="InterPro" id="IPR000292">
    <property type="entry name" value="For/NO2_transpt"/>
</dbReference>
<feature type="transmembrane region" description="Helical" evidence="6">
    <location>
        <begin position="57"/>
        <end position="78"/>
    </location>
</feature>
<accession>A0A2N0VJU3</accession>
<evidence type="ECO:0000256" key="5">
    <source>
        <dbReference type="SAM" id="MobiDB-lite"/>
    </source>
</evidence>
<evidence type="ECO:0000256" key="1">
    <source>
        <dbReference type="ARBA" id="ARBA00004141"/>
    </source>
</evidence>
<dbReference type="Gene3D" id="1.20.1080.10">
    <property type="entry name" value="Glycerol uptake facilitator protein"/>
    <property type="match status" value="1"/>
</dbReference>
<reference evidence="7 8" key="1">
    <citation type="submission" date="2017-11" db="EMBL/GenBank/DDBJ databases">
        <title>Rhodohalobacter 15182 sp. nov., isolated from a salt lake.</title>
        <authorList>
            <person name="Han S."/>
        </authorList>
    </citation>
    <scope>NUCLEOTIDE SEQUENCE [LARGE SCALE GENOMIC DNA]</scope>
    <source>
        <strain evidence="7 8">15182</strain>
    </source>
</reference>
<keyword evidence="3 6" id="KW-1133">Transmembrane helix</keyword>
<evidence type="ECO:0000256" key="3">
    <source>
        <dbReference type="ARBA" id="ARBA00022989"/>
    </source>
</evidence>
<feature type="transmembrane region" description="Helical" evidence="6">
    <location>
        <begin position="90"/>
        <end position="107"/>
    </location>
</feature>
<organism evidence="7 8">
    <name type="scientific">Rhodohalobacter barkolensis</name>
    <dbReference type="NCBI Taxonomy" id="2053187"/>
    <lineage>
        <taxon>Bacteria</taxon>
        <taxon>Pseudomonadati</taxon>
        <taxon>Balneolota</taxon>
        <taxon>Balneolia</taxon>
        <taxon>Balneolales</taxon>
        <taxon>Balneolaceae</taxon>
        <taxon>Rhodohalobacter</taxon>
    </lineage>
</organism>
<evidence type="ECO:0000256" key="4">
    <source>
        <dbReference type="ARBA" id="ARBA00023136"/>
    </source>
</evidence>
<feature type="transmembrane region" description="Helical" evidence="6">
    <location>
        <begin position="175"/>
        <end position="197"/>
    </location>
</feature>
<feature type="compositionally biased region" description="Basic and acidic residues" evidence="5">
    <location>
        <begin position="1"/>
        <end position="18"/>
    </location>
</feature>